<dbReference type="Gene3D" id="3.30.750.24">
    <property type="entry name" value="STAS domain"/>
    <property type="match status" value="1"/>
</dbReference>
<evidence type="ECO:0000313" key="5">
    <source>
        <dbReference type="Proteomes" id="UP000658720"/>
    </source>
</evidence>
<keyword evidence="2" id="KW-0472">Membrane</keyword>
<dbReference type="RefSeq" id="WP_194019953.1">
    <property type="nucleotide sequence ID" value="NZ_JADEVV010000028.1"/>
</dbReference>
<dbReference type="PANTHER" id="PTHR30576">
    <property type="entry name" value="COLANIC BIOSYNTHESIS UDP-GLUCOSE LIPID CARRIER TRANSFERASE"/>
    <property type="match status" value="1"/>
</dbReference>
<dbReference type="InterPro" id="IPR036513">
    <property type="entry name" value="STAS_dom_sf"/>
</dbReference>
<dbReference type="InterPro" id="IPR002645">
    <property type="entry name" value="STAS_dom"/>
</dbReference>
<keyword evidence="2" id="KW-1133">Transmembrane helix</keyword>
<dbReference type="InterPro" id="IPR003362">
    <property type="entry name" value="Bact_transf"/>
</dbReference>
<keyword evidence="5" id="KW-1185">Reference proteome</keyword>
<comment type="similarity">
    <text evidence="1">Belongs to the bacterial sugar transferase family.</text>
</comment>
<dbReference type="Pfam" id="PF02397">
    <property type="entry name" value="Bac_transf"/>
    <property type="match status" value="1"/>
</dbReference>
<accession>A0ABR9VSM2</accession>
<dbReference type="EMBL" id="JADEVV010000028">
    <property type="protein sequence ID" value="MBE9254327.1"/>
    <property type="molecule type" value="Genomic_DNA"/>
</dbReference>
<evidence type="ECO:0000256" key="2">
    <source>
        <dbReference type="SAM" id="Phobius"/>
    </source>
</evidence>
<gene>
    <name evidence="4" type="ORF">IQ217_10825</name>
</gene>
<comment type="caution">
    <text evidence="4">The sequence shown here is derived from an EMBL/GenBank/DDBJ whole genome shotgun (WGS) entry which is preliminary data.</text>
</comment>
<dbReference type="Proteomes" id="UP000658720">
    <property type="component" value="Unassembled WGS sequence"/>
</dbReference>
<protein>
    <submittedName>
        <fullName evidence="4">Sugar transferase</fullName>
    </submittedName>
</protein>
<dbReference type="GO" id="GO:0016740">
    <property type="term" value="F:transferase activity"/>
    <property type="evidence" value="ECO:0007669"/>
    <property type="project" value="UniProtKB-KW"/>
</dbReference>
<sequence>MASAVQLIEMPALFGQAEVVALHDQLRNWLHQEINVEAQLQRVIFDFAKTQGLDSSAIIYLRRLGRWAQARGIEIMGWSVGPKVQTLFQQAGIDEYLTLPAITNQVIAPEEKLALEVHPSVQSKAKRLMDMVGAVMGLGITALLFVPLAIAIKLDSPGPVLYSQLRCGYRGKQFRIWKFRSMVVNADDLKQKVENQIEGAFFKNENDPRITKLGHFLRKTSLDEFPQFFNILLGEMSLVGTRPPTLDEVDQYEIHHGERLEVKPGLTGEWQVNGRSSISNFEEVVALDLQYQQKWSIWHDLKLLVKTITVVFSKHSGAC</sequence>
<evidence type="ECO:0000313" key="4">
    <source>
        <dbReference type="EMBL" id="MBE9254327.1"/>
    </source>
</evidence>
<keyword evidence="2" id="KW-0812">Transmembrane</keyword>
<proteinExistence type="inferred from homology"/>
<feature type="transmembrane region" description="Helical" evidence="2">
    <location>
        <begin position="132"/>
        <end position="152"/>
    </location>
</feature>
<keyword evidence="4" id="KW-0808">Transferase</keyword>
<feature type="domain" description="STAS" evidence="3">
    <location>
        <begin position="1"/>
        <end position="124"/>
    </location>
</feature>
<organism evidence="4 5">
    <name type="scientific">Synechocystis salina LEGE 00031</name>
    <dbReference type="NCBI Taxonomy" id="1828736"/>
    <lineage>
        <taxon>Bacteria</taxon>
        <taxon>Bacillati</taxon>
        <taxon>Cyanobacteriota</taxon>
        <taxon>Cyanophyceae</taxon>
        <taxon>Synechococcales</taxon>
        <taxon>Merismopediaceae</taxon>
        <taxon>Synechocystis</taxon>
    </lineage>
</organism>
<dbReference type="PROSITE" id="PS50801">
    <property type="entry name" value="STAS"/>
    <property type="match status" value="1"/>
</dbReference>
<dbReference type="Pfam" id="PF01740">
    <property type="entry name" value="STAS"/>
    <property type="match status" value="1"/>
</dbReference>
<dbReference type="SUPFAM" id="SSF52091">
    <property type="entry name" value="SpoIIaa-like"/>
    <property type="match status" value="1"/>
</dbReference>
<reference evidence="4 5" key="1">
    <citation type="submission" date="2020-10" db="EMBL/GenBank/DDBJ databases">
        <authorList>
            <person name="Castelo-Branco R."/>
            <person name="Eusebio N."/>
            <person name="Adriana R."/>
            <person name="Vieira A."/>
            <person name="Brugerolle De Fraissinette N."/>
            <person name="Rezende De Castro R."/>
            <person name="Schneider M.P."/>
            <person name="Vasconcelos V."/>
            <person name="Leao P.N."/>
        </authorList>
    </citation>
    <scope>NUCLEOTIDE SEQUENCE [LARGE SCALE GENOMIC DNA]</scope>
    <source>
        <strain evidence="4 5">LEGE 00031</strain>
    </source>
</reference>
<evidence type="ECO:0000259" key="3">
    <source>
        <dbReference type="PROSITE" id="PS50801"/>
    </source>
</evidence>
<dbReference type="PANTHER" id="PTHR30576:SF10">
    <property type="entry name" value="SLL5057 PROTEIN"/>
    <property type="match status" value="1"/>
</dbReference>
<name>A0ABR9VSM2_9SYNC</name>
<evidence type="ECO:0000256" key="1">
    <source>
        <dbReference type="ARBA" id="ARBA00006464"/>
    </source>
</evidence>